<dbReference type="NCBIfam" id="NF033542">
    <property type="entry name" value="transpos_IS110"/>
    <property type="match status" value="1"/>
</dbReference>
<reference evidence="2" key="1">
    <citation type="submission" date="2020-06" db="EMBL/GenBank/DDBJ databases">
        <title>Legume-microbial interactions unlock mineral nutrients during tropical forest succession.</title>
        <authorList>
            <person name="Epihov D.Z."/>
        </authorList>
    </citation>
    <scope>NUCLEOTIDE SEQUENCE [LARGE SCALE GENOMIC DNA]</scope>
    <source>
        <strain evidence="2">Pan2503</strain>
    </source>
</reference>
<proteinExistence type="predicted"/>
<dbReference type="PANTHER" id="PTHR33055:SF3">
    <property type="entry name" value="PUTATIVE TRANSPOSASE FOR IS117-RELATED"/>
    <property type="match status" value="1"/>
</dbReference>
<dbReference type="Pfam" id="PF02371">
    <property type="entry name" value="Transposase_20"/>
    <property type="match status" value="1"/>
</dbReference>
<dbReference type="Proteomes" id="UP000567293">
    <property type="component" value="Unassembled WGS sequence"/>
</dbReference>
<keyword evidence="3" id="KW-1185">Reference proteome</keyword>
<dbReference type="AlphaFoldDB" id="A0A7V8SX68"/>
<accession>A0A7V8SX68</accession>
<protein>
    <submittedName>
        <fullName evidence="2">IS110 family transposase</fullName>
    </submittedName>
</protein>
<dbReference type="GO" id="GO:0003677">
    <property type="term" value="F:DNA binding"/>
    <property type="evidence" value="ECO:0007669"/>
    <property type="project" value="InterPro"/>
</dbReference>
<evidence type="ECO:0000259" key="1">
    <source>
        <dbReference type="Pfam" id="PF02371"/>
    </source>
</evidence>
<dbReference type="PANTHER" id="PTHR33055">
    <property type="entry name" value="TRANSPOSASE FOR INSERTION SEQUENCE ELEMENT IS1111A"/>
    <property type="match status" value="1"/>
</dbReference>
<feature type="domain" description="Transposase IS116/IS110/IS902 C-terminal" evidence="1">
    <location>
        <begin position="106"/>
        <end position="184"/>
    </location>
</feature>
<comment type="caution">
    <text evidence="2">The sequence shown here is derived from an EMBL/GenBank/DDBJ whole genome shotgun (WGS) entry which is preliminary data.</text>
</comment>
<organism evidence="2 3">
    <name type="scientific">Candidatus Acidiferrum panamense</name>
    <dbReference type="NCBI Taxonomy" id="2741543"/>
    <lineage>
        <taxon>Bacteria</taxon>
        <taxon>Pseudomonadati</taxon>
        <taxon>Acidobacteriota</taxon>
        <taxon>Terriglobia</taxon>
        <taxon>Candidatus Acidiferrales</taxon>
        <taxon>Candidatus Acidiferrum</taxon>
    </lineage>
</organism>
<gene>
    <name evidence="2" type="ORF">HRJ53_10480</name>
</gene>
<dbReference type="InterPro" id="IPR047650">
    <property type="entry name" value="Transpos_IS110"/>
</dbReference>
<dbReference type="GO" id="GO:0004803">
    <property type="term" value="F:transposase activity"/>
    <property type="evidence" value="ECO:0007669"/>
    <property type="project" value="InterPro"/>
</dbReference>
<evidence type="ECO:0000313" key="2">
    <source>
        <dbReference type="EMBL" id="MBA0085412.1"/>
    </source>
</evidence>
<dbReference type="GO" id="GO:0006313">
    <property type="term" value="P:DNA transposition"/>
    <property type="evidence" value="ECO:0007669"/>
    <property type="project" value="InterPro"/>
</dbReference>
<evidence type="ECO:0000313" key="3">
    <source>
        <dbReference type="Proteomes" id="UP000567293"/>
    </source>
</evidence>
<sequence length="242" mass="27673">MRIPTIEEEDLRRSHRERRRLISERTAHINRIKGLLFGQGIRVDNIKSLALEKLVTGDGRRLPPRVIAEIVREMKRLAIVQGQIDEVERERDLAPTACKETEKKRHLLLQLKSIGPTNAAVLSREVYYRHFDNQRQIGSFLGLTPSPYDSGEEERCQGISRAGSGHVRAVMIEAAWLWVQHQPKSGLTRWFLERTAGQSKRVRKIMIVALARKLAIALWRFVELGLVPEGAILSPRVTARAR</sequence>
<dbReference type="InterPro" id="IPR003346">
    <property type="entry name" value="Transposase_20"/>
</dbReference>
<name>A0A7V8SX68_9BACT</name>
<dbReference type="EMBL" id="JACDQQ010001011">
    <property type="protein sequence ID" value="MBA0085412.1"/>
    <property type="molecule type" value="Genomic_DNA"/>
</dbReference>